<dbReference type="InterPro" id="IPR002347">
    <property type="entry name" value="SDR_fam"/>
</dbReference>
<dbReference type="Gene3D" id="3.40.50.720">
    <property type="entry name" value="NAD(P)-binding Rossmann-like Domain"/>
    <property type="match status" value="1"/>
</dbReference>
<evidence type="ECO:0000256" key="3">
    <source>
        <dbReference type="SAM" id="MobiDB-lite"/>
    </source>
</evidence>
<feature type="region of interest" description="Disordered" evidence="3">
    <location>
        <begin position="1"/>
        <end position="26"/>
    </location>
</feature>
<keyword evidence="2" id="KW-0560">Oxidoreductase</keyword>
<organism evidence="5 6">
    <name type="scientific">Mycetocola reblochoni</name>
    <dbReference type="NCBI Taxonomy" id="331618"/>
    <lineage>
        <taxon>Bacteria</taxon>
        <taxon>Bacillati</taxon>
        <taxon>Actinomycetota</taxon>
        <taxon>Actinomycetes</taxon>
        <taxon>Micrococcales</taxon>
        <taxon>Microbacteriaceae</taxon>
        <taxon>Mycetocola</taxon>
    </lineage>
</organism>
<dbReference type="EMBL" id="RCUW01000005">
    <property type="protein sequence ID" value="RLP69139.1"/>
    <property type="molecule type" value="Genomic_DNA"/>
</dbReference>
<dbReference type="PANTHER" id="PTHR42760:SF115">
    <property type="entry name" value="3-OXOACYL-[ACYL-CARRIER-PROTEIN] REDUCTASE FABG"/>
    <property type="match status" value="1"/>
</dbReference>
<keyword evidence="4" id="KW-0472">Membrane</keyword>
<comment type="caution">
    <text evidence="5">The sequence shown here is derived from an EMBL/GenBank/DDBJ whole genome shotgun (WGS) entry which is preliminary data.</text>
</comment>
<dbReference type="Proteomes" id="UP000275395">
    <property type="component" value="Unassembled WGS sequence"/>
</dbReference>
<dbReference type="SUPFAM" id="SSF51735">
    <property type="entry name" value="NAD(P)-binding Rossmann-fold domains"/>
    <property type="match status" value="1"/>
</dbReference>
<dbReference type="PRINTS" id="PR00081">
    <property type="entry name" value="GDHRDH"/>
</dbReference>
<sequence length="289" mass="29638">MRTGDDGRGAPRRPRPAAGAGRGSRAVSADRRQAIVVTGAAGGIGSAIVSAILAGPADHGAARVYALDAHWPDDAPADTADLVRRRIDVTDEEAVASFFDELGERETLRALVNAAGVLATGPAVELDRRTLDRVLAVNVVAVIGASLAAARLMLRQGASAARHRDRSILTVASNAGTIPRAGFAAYGASKAAASQFTRSLGLELGPAGIRCTVLNPGTTRTAMVERMWGGRDRSAEAIAGDPALFRAGIPLGRVAEPEDIASVAAFLIGDGARHITAEEITVDGGATAR</sequence>
<evidence type="ECO:0000256" key="1">
    <source>
        <dbReference type="ARBA" id="ARBA00006484"/>
    </source>
</evidence>
<feature type="compositionally biased region" description="Low complexity" evidence="3">
    <location>
        <begin position="16"/>
        <end position="26"/>
    </location>
</feature>
<name>A0A3L6ZML0_9MICO</name>
<proteinExistence type="inferred from homology"/>
<protein>
    <submittedName>
        <fullName evidence="5">SDR family oxidoreductase</fullName>
    </submittedName>
</protein>
<comment type="similarity">
    <text evidence="1">Belongs to the short-chain dehydrogenases/reductases (SDR) family.</text>
</comment>
<evidence type="ECO:0000313" key="5">
    <source>
        <dbReference type="EMBL" id="RLP69139.1"/>
    </source>
</evidence>
<feature type="transmembrane region" description="Helical" evidence="4">
    <location>
        <begin position="34"/>
        <end position="54"/>
    </location>
</feature>
<evidence type="ECO:0000256" key="4">
    <source>
        <dbReference type="SAM" id="Phobius"/>
    </source>
</evidence>
<accession>A0A3L6ZML0</accession>
<dbReference type="Pfam" id="PF13561">
    <property type="entry name" value="adh_short_C2"/>
    <property type="match status" value="1"/>
</dbReference>
<dbReference type="PRINTS" id="PR00080">
    <property type="entry name" value="SDRFAMILY"/>
</dbReference>
<dbReference type="AlphaFoldDB" id="A0A3L6ZML0"/>
<keyword evidence="4" id="KW-0812">Transmembrane</keyword>
<dbReference type="InterPro" id="IPR036291">
    <property type="entry name" value="NAD(P)-bd_dom_sf"/>
</dbReference>
<dbReference type="PROSITE" id="PS00061">
    <property type="entry name" value="ADH_SHORT"/>
    <property type="match status" value="1"/>
</dbReference>
<dbReference type="GO" id="GO:0016616">
    <property type="term" value="F:oxidoreductase activity, acting on the CH-OH group of donors, NAD or NADP as acceptor"/>
    <property type="evidence" value="ECO:0007669"/>
    <property type="project" value="TreeGrafter"/>
</dbReference>
<reference evidence="5 6" key="1">
    <citation type="submission" date="2018-10" db="EMBL/GenBank/DDBJ databases">
        <authorList>
            <person name="Li J."/>
        </authorList>
    </citation>
    <scope>NUCLEOTIDE SEQUENCE [LARGE SCALE GENOMIC DNA]</scope>
    <source>
        <strain evidence="5 6">JCM 30549</strain>
    </source>
</reference>
<evidence type="ECO:0000256" key="2">
    <source>
        <dbReference type="ARBA" id="ARBA00023002"/>
    </source>
</evidence>
<feature type="transmembrane region" description="Helical" evidence="4">
    <location>
        <begin position="134"/>
        <end position="154"/>
    </location>
</feature>
<keyword evidence="4" id="KW-1133">Transmembrane helix</keyword>
<gene>
    <name evidence="5" type="ORF">D9V30_07425</name>
</gene>
<dbReference type="InterPro" id="IPR020904">
    <property type="entry name" value="Sc_DH/Rdtase_CS"/>
</dbReference>
<dbReference type="PANTHER" id="PTHR42760">
    <property type="entry name" value="SHORT-CHAIN DEHYDROGENASES/REDUCTASES FAMILY MEMBER"/>
    <property type="match status" value="1"/>
</dbReference>
<evidence type="ECO:0000313" key="6">
    <source>
        <dbReference type="Proteomes" id="UP000275395"/>
    </source>
</evidence>